<keyword evidence="4" id="KW-1133">Transmembrane helix</keyword>
<dbReference type="PANTHER" id="PTHR43791">
    <property type="entry name" value="PERMEASE-RELATED"/>
    <property type="match status" value="1"/>
</dbReference>
<dbReference type="Proteomes" id="UP000242770">
    <property type="component" value="Unassembled WGS sequence"/>
</dbReference>
<dbReference type="AlphaFoldDB" id="A0A0F7S7P1"/>
<sequence length="126" mass="13755">MTSTTSPAAVIDAMRDIERASSSEDEKLHDSKHSDNAAVVSPLYATGTPISEPSLIYDAAREKALVRKIDFYIVPAVALLYLMCFIDRANVGNARIAGLEKDLGMNPKSYDFNILLTAFYAAYAAF</sequence>
<evidence type="ECO:0000256" key="3">
    <source>
        <dbReference type="ARBA" id="ARBA00022692"/>
    </source>
</evidence>
<proteinExistence type="predicted"/>
<dbReference type="InterPro" id="IPR036259">
    <property type="entry name" value="MFS_trans_sf"/>
</dbReference>
<keyword evidence="5" id="KW-0472">Membrane</keyword>
<comment type="subcellular location">
    <subcellularLocation>
        <location evidence="1">Membrane</location>
        <topology evidence="1">Multi-pass membrane protein</topology>
    </subcellularLocation>
</comment>
<dbReference type="EMBL" id="CCFA01001610">
    <property type="protein sequence ID" value="CDW97369.1"/>
    <property type="molecule type" value="Genomic_DNA"/>
</dbReference>
<evidence type="ECO:0000256" key="1">
    <source>
        <dbReference type="ARBA" id="ARBA00004141"/>
    </source>
</evidence>
<keyword evidence="3" id="KW-0812">Transmembrane</keyword>
<dbReference type="Gene3D" id="1.20.1250.20">
    <property type="entry name" value="MFS general substrate transporter like domains"/>
    <property type="match status" value="1"/>
</dbReference>
<organism evidence="6 7">
    <name type="scientific">Sporisorium scitamineum</name>
    <dbReference type="NCBI Taxonomy" id="49012"/>
    <lineage>
        <taxon>Eukaryota</taxon>
        <taxon>Fungi</taxon>
        <taxon>Dikarya</taxon>
        <taxon>Basidiomycota</taxon>
        <taxon>Ustilaginomycotina</taxon>
        <taxon>Ustilaginomycetes</taxon>
        <taxon>Ustilaginales</taxon>
        <taxon>Ustilaginaceae</taxon>
        <taxon>Sporisorium</taxon>
    </lineage>
</organism>
<keyword evidence="7" id="KW-1185">Reference proteome</keyword>
<reference evidence="7" key="1">
    <citation type="submission" date="2014-06" db="EMBL/GenBank/DDBJ databases">
        <authorList>
            <person name="Berkman P.J."/>
        </authorList>
    </citation>
    <scope>NUCLEOTIDE SEQUENCE [LARGE SCALE GENOMIC DNA]</scope>
</reference>
<evidence type="ECO:0000256" key="4">
    <source>
        <dbReference type="ARBA" id="ARBA00022989"/>
    </source>
</evidence>
<dbReference type="STRING" id="49012.A0A0F7S7P1"/>
<protein>
    <recommendedName>
        <fullName evidence="8">Allantoate permease</fullName>
    </recommendedName>
</protein>
<evidence type="ECO:0008006" key="8">
    <source>
        <dbReference type="Google" id="ProtNLM"/>
    </source>
</evidence>
<dbReference type="PANTHER" id="PTHR43791:SF48">
    <property type="entry name" value="TRANSPORTER, PUTATIVE (AFU_ORTHOLOGUE AFUA_4G01000)-RELATED"/>
    <property type="match status" value="1"/>
</dbReference>
<feature type="non-terminal residue" evidence="6">
    <location>
        <position position="126"/>
    </location>
</feature>
<dbReference type="GO" id="GO:0022857">
    <property type="term" value="F:transmembrane transporter activity"/>
    <property type="evidence" value="ECO:0007669"/>
    <property type="project" value="TreeGrafter"/>
</dbReference>
<evidence type="ECO:0000313" key="7">
    <source>
        <dbReference type="Proteomes" id="UP000242770"/>
    </source>
</evidence>
<evidence type="ECO:0000313" key="6">
    <source>
        <dbReference type="EMBL" id="CDW97369.1"/>
    </source>
</evidence>
<evidence type="ECO:0000256" key="5">
    <source>
        <dbReference type="ARBA" id="ARBA00023136"/>
    </source>
</evidence>
<accession>A0A0F7S7P1</accession>
<gene>
    <name evidence="6" type="primary">SSCI29720.1</name>
</gene>
<evidence type="ECO:0000256" key="2">
    <source>
        <dbReference type="ARBA" id="ARBA00022448"/>
    </source>
</evidence>
<keyword evidence="2" id="KW-0813">Transport</keyword>
<name>A0A0F7S7P1_9BASI</name>
<dbReference type="GO" id="GO:0016020">
    <property type="term" value="C:membrane"/>
    <property type="evidence" value="ECO:0007669"/>
    <property type="project" value="UniProtKB-SubCell"/>
</dbReference>
<dbReference type="SUPFAM" id="SSF103473">
    <property type="entry name" value="MFS general substrate transporter"/>
    <property type="match status" value="1"/>
</dbReference>